<feature type="domain" description="Arrestin-like N-terminal" evidence="2">
    <location>
        <begin position="4"/>
        <end position="106"/>
    </location>
</feature>
<evidence type="ECO:0000313" key="4">
    <source>
        <dbReference type="Proteomes" id="UP000286134"/>
    </source>
</evidence>
<dbReference type="AlphaFoldDB" id="A0A420HTI3"/>
<dbReference type="OrthoDB" id="3365616at2759"/>
<dbReference type="Proteomes" id="UP000286134">
    <property type="component" value="Unassembled WGS sequence"/>
</dbReference>
<dbReference type="EMBL" id="MCFK01004815">
    <property type="protein sequence ID" value="RKF60745.1"/>
    <property type="molecule type" value="Genomic_DNA"/>
</dbReference>
<dbReference type="PANTHER" id="PTHR11188">
    <property type="entry name" value="ARRESTIN DOMAIN CONTAINING PROTEIN"/>
    <property type="match status" value="1"/>
</dbReference>
<dbReference type="InterPro" id="IPR050357">
    <property type="entry name" value="Arrestin_domain-protein"/>
</dbReference>
<dbReference type="GO" id="GO:0070086">
    <property type="term" value="P:ubiquitin-dependent endocytosis"/>
    <property type="evidence" value="ECO:0007669"/>
    <property type="project" value="TreeGrafter"/>
</dbReference>
<dbReference type="GO" id="GO:0005829">
    <property type="term" value="C:cytosol"/>
    <property type="evidence" value="ECO:0007669"/>
    <property type="project" value="TreeGrafter"/>
</dbReference>
<accession>A0A420HTI3</accession>
<dbReference type="Pfam" id="PF00339">
    <property type="entry name" value="Arrestin_N"/>
    <property type="match status" value="1"/>
</dbReference>
<sequence length="421" mass="46915">MSVSIDLDDPNAIHTNYGLISGRVNLFVKTTVKLFTVHVKLEGESLSQLARYSNPVTGGPATETHKILYQCQRLFPESCPGILSTLSSTLRAGRHEFNFNFQIPLDTDCHDPQQKLPDMGSGNFGLANIRKSGQYNHVKQILPPSLTSLPGLAEISYYVKVTVRYSSIFRDSLRSVTYFRFSPLTPASIMWSRNCFKTTRIPFKFQEKIPLKSNKWKNDGQNITNLTPMGELFIHSPQPAHVICSKKVPLVLMLRKLNKCSKHLLLVSFTMHLISRVKVKVDGEVRTDSSTWVVANLNGLSIEIGSANDDEGTECILNQALWSRFPIPDSIGPSFQTCNISRSYELDIRVGLGFRTIKNEPQIITLPLRLPVEIFSGITSSSLTRDCIGSLANNFVEPQSLATLDNDGPPPSYEKAVAMPQ</sequence>
<dbReference type="CDD" id="cd22952">
    <property type="entry name" value="ART10-like"/>
    <property type="match status" value="1"/>
</dbReference>
<dbReference type="GO" id="GO:0005886">
    <property type="term" value="C:plasma membrane"/>
    <property type="evidence" value="ECO:0007669"/>
    <property type="project" value="TreeGrafter"/>
</dbReference>
<reference evidence="3 4" key="1">
    <citation type="journal article" date="2018" name="BMC Genomics">
        <title>Comparative genome analyses reveal sequence features reflecting distinct modes of host-adaptation between dicot and monocot powdery mildew.</title>
        <authorList>
            <person name="Wu Y."/>
            <person name="Ma X."/>
            <person name="Pan Z."/>
            <person name="Kale S.D."/>
            <person name="Song Y."/>
            <person name="King H."/>
            <person name="Zhang Q."/>
            <person name="Presley C."/>
            <person name="Deng X."/>
            <person name="Wei C.I."/>
            <person name="Xiao S."/>
        </authorList>
    </citation>
    <scope>NUCLEOTIDE SEQUENCE [LARGE SCALE GENOMIC DNA]</scope>
    <source>
        <strain evidence="3">UMSG2</strain>
    </source>
</reference>
<comment type="caution">
    <text evidence="3">The sequence shown here is derived from an EMBL/GenBank/DDBJ whole genome shotgun (WGS) entry which is preliminary data.</text>
</comment>
<dbReference type="Gene3D" id="2.60.40.640">
    <property type="match status" value="1"/>
</dbReference>
<proteinExistence type="predicted"/>
<name>A0A420HTI3_9PEZI</name>
<gene>
    <name evidence="3" type="ORF">OnM2_048020</name>
</gene>
<evidence type="ECO:0000256" key="1">
    <source>
        <dbReference type="SAM" id="MobiDB-lite"/>
    </source>
</evidence>
<dbReference type="GO" id="GO:0031625">
    <property type="term" value="F:ubiquitin protein ligase binding"/>
    <property type="evidence" value="ECO:0007669"/>
    <property type="project" value="TreeGrafter"/>
</dbReference>
<protein>
    <submittedName>
        <fullName evidence="3">Putative e set</fullName>
    </submittedName>
</protein>
<keyword evidence="4" id="KW-1185">Reference proteome</keyword>
<dbReference type="InterPro" id="IPR011021">
    <property type="entry name" value="Arrestin-like_N"/>
</dbReference>
<dbReference type="STRING" id="212602.A0A420HTI3"/>
<organism evidence="3 4">
    <name type="scientific">Erysiphe neolycopersici</name>
    <dbReference type="NCBI Taxonomy" id="212602"/>
    <lineage>
        <taxon>Eukaryota</taxon>
        <taxon>Fungi</taxon>
        <taxon>Dikarya</taxon>
        <taxon>Ascomycota</taxon>
        <taxon>Pezizomycotina</taxon>
        <taxon>Leotiomycetes</taxon>
        <taxon>Erysiphales</taxon>
        <taxon>Erysiphaceae</taxon>
        <taxon>Erysiphe</taxon>
    </lineage>
</organism>
<feature type="region of interest" description="Disordered" evidence="1">
    <location>
        <begin position="401"/>
        <end position="421"/>
    </location>
</feature>
<dbReference type="InterPro" id="IPR014752">
    <property type="entry name" value="Arrestin-like_C"/>
</dbReference>
<evidence type="ECO:0000313" key="3">
    <source>
        <dbReference type="EMBL" id="RKF60745.1"/>
    </source>
</evidence>
<dbReference type="GO" id="GO:0030674">
    <property type="term" value="F:protein-macromolecule adaptor activity"/>
    <property type="evidence" value="ECO:0007669"/>
    <property type="project" value="TreeGrafter"/>
</dbReference>
<evidence type="ECO:0000259" key="2">
    <source>
        <dbReference type="Pfam" id="PF00339"/>
    </source>
</evidence>
<dbReference type="PANTHER" id="PTHR11188:SF166">
    <property type="entry name" value="ARRESTIN (OR S-ANTIGEN), N-TERMINAL DOMAIN PROTEIN (AFU_ORTHOLOGUE AFUA_7G02050)"/>
    <property type="match status" value="1"/>
</dbReference>